<reference evidence="3" key="1">
    <citation type="submission" date="2011-10" db="EMBL/GenBank/DDBJ databases">
        <authorList>
            <person name="Genoscope - CEA"/>
        </authorList>
    </citation>
    <scope>NUCLEOTIDE SEQUENCE</scope>
</reference>
<evidence type="ECO:0000256" key="1">
    <source>
        <dbReference type="SAM" id="MobiDB-lite"/>
    </source>
</evidence>
<gene>
    <name evidence="3" type="primary">Piso0_004039</name>
    <name evidence="2" type="ORF">GNLVRS01_PISO0K08106g</name>
    <name evidence="3" type="ORF">GNLVRS01_PISO0L08107g</name>
</gene>
<keyword evidence="4" id="KW-1185">Reference proteome</keyword>
<accession>G8Y7B4</accession>
<sequence length="118" mass="13113">MEVFSLAPNTADKQRSEENGGRKPVANYQMAPSLWCIMDQSSDGEKPAQASLAVHPHSCSGAKVNVIMHADFRSQAHLDDPTYCVYDTNTRLILAKHDVSRPRRCRSVALRYSQHGDA</sequence>
<evidence type="ECO:0000313" key="2">
    <source>
        <dbReference type="EMBL" id="CCE83463.1"/>
    </source>
</evidence>
<dbReference type="HOGENOM" id="CLU_2074019_0_0_1"/>
<protein>
    <submittedName>
        <fullName evidence="3">Piso0_004039 protein</fullName>
    </submittedName>
</protein>
<dbReference type="Proteomes" id="UP000005222">
    <property type="component" value="Chromosome K"/>
</dbReference>
<evidence type="ECO:0000313" key="3">
    <source>
        <dbReference type="EMBL" id="CCE84494.1"/>
    </source>
</evidence>
<dbReference type="EMBL" id="FO082049">
    <property type="protein sequence ID" value="CCE83463.1"/>
    <property type="molecule type" value="Genomic_DNA"/>
</dbReference>
<name>G8Y7B4_PICSO</name>
<reference evidence="4" key="2">
    <citation type="journal article" date="2012" name="G3 (Bethesda)">
        <title>Pichia sorbitophila, an interspecies yeast hybrid reveals early steps of genome resolution following polyploidization.</title>
        <authorList>
            <person name="Leh Louis V."/>
            <person name="Despons L."/>
            <person name="Friedrich A."/>
            <person name="Martin T."/>
            <person name="Durrens P."/>
            <person name="Casaregola S."/>
            <person name="Neuveglise C."/>
            <person name="Fairhead C."/>
            <person name="Marck C."/>
            <person name="Cruz J.A."/>
            <person name="Straub M.L."/>
            <person name="Kugler V."/>
            <person name="Sacerdot C."/>
            <person name="Uzunov Z."/>
            <person name="Thierry A."/>
            <person name="Weiss S."/>
            <person name="Bleykasten C."/>
            <person name="De Montigny J."/>
            <person name="Jacques N."/>
            <person name="Jung P."/>
            <person name="Lemaire M."/>
            <person name="Mallet S."/>
            <person name="Morel G."/>
            <person name="Richard G.F."/>
            <person name="Sarkar A."/>
            <person name="Savel G."/>
            <person name="Schacherer J."/>
            <person name="Seret M.L."/>
            <person name="Talla E."/>
            <person name="Samson G."/>
            <person name="Jubin C."/>
            <person name="Poulain J."/>
            <person name="Vacherie B."/>
            <person name="Barbe V."/>
            <person name="Pelletier E."/>
            <person name="Sherman D.J."/>
            <person name="Westhof E."/>
            <person name="Weissenbach J."/>
            <person name="Baret P.V."/>
            <person name="Wincker P."/>
            <person name="Gaillardin C."/>
            <person name="Dujon B."/>
            <person name="Souciet J.L."/>
        </authorList>
    </citation>
    <scope>NUCLEOTIDE SEQUENCE [LARGE SCALE GENOMIC DNA]</scope>
    <source>
        <strain evidence="4">ATCC MYA-4447 / BCRC 22081 / CBS 7064 / NBRC 10061 / NRRL Y-12695</strain>
    </source>
</reference>
<organism evidence="3 4">
    <name type="scientific">Pichia sorbitophila (strain ATCC MYA-4447 / BCRC 22081 / CBS 7064 / NBRC 10061 / NRRL Y-12695)</name>
    <name type="common">Hybrid yeast</name>
    <dbReference type="NCBI Taxonomy" id="559304"/>
    <lineage>
        <taxon>Eukaryota</taxon>
        <taxon>Fungi</taxon>
        <taxon>Dikarya</taxon>
        <taxon>Ascomycota</taxon>
        <taxon>Saccharomycotina</taxon>
        <taxon>Pichiomycetes</taxon>
        <taxon>Debaryomycetaceae</taxon>
        <taxon>Millerozyma</taxon>
    </lineage>
</organism>
<feature type="compositionally biased region" description="Basic and acidic residues" evidence="1">
    <location>
        <begin position="12"/>
        <end position="21"/>
    </location>
</feature>
<feature type="region of interest" description="Disordered" evidence="1">
    <location>
        <begin position="1"/>
        <end position="25"/>
    </location>
</feature>
<dbReference type="Proteomes" id="UP000005222">
    <property type="component" value="Chromosome L"/>
</dbReference>
<dbReference type="EMBL" id="FO082048">
    <property type="protein sequence ID" value="CCE84494.1"/>
    <property type="molecule type" value="Genomic_DNA"/>
</dbReference>
<dbReference type="InParanoid" id="G8Y7B4"/>
<proteinExistence type="predicted"/>
<evidence type="ECO:0000313" key="4">
    <source>
        <dbReference type="Proteomes" id="UP000005222"/>
    </source>
</evidence>
<dbReference type="AlphaFoldDB" id="G8Y7B4"/>